<evidence type="ECO:0000313" key="1">
    <source>
        <dbReference type="EMBL" id="CAI8031430.1"/>
    </source>
</evidence>
<protein>
    <submittedName>
        <fullName evidence="1">Uncharacterized protein</fullName>
    </submittedName>
</protein>
<comment type="caution">
    <text evidence="1">The sequence shown here is derived from an EMBL/GenBank/DDBJ whole genome shotgun (WGS) entry which is preliminary data.</text>
</comment>
<proteinExistence type="predicted"/>
<keyword evidence="2" id="KW-1185">Reference proteome</keyword>
<organism evidence="1 2">
    <name type="scientific">Geodia barretti</name>
    <name type="common">Barrett's horny sponge</name>
    <dbReference type="NCBI Taxonomy" id="519541"/>
    <lineage>
        <taxon>Eukaryota</taxon>
        <taxon>Metazoa</taxon>
        <taxon>Porifera</taxon>
        <taxon>Demospongiae</taxon>
        <taxon>Heteroscleromorpha</taxon>
        <taxon>Tetractinellida</taxon>
        <taxon>Astrophorina</taxon>
        <taxon>Geodiidae</taxon>
        <taxon>Geodia</taxon>
    </lineage>
</organism>
<dbReference type="AlphaFoldDB" id="A0AA35SJV3"/>
<reference evidence="1" key="1">
    <citation type="submission" date="2023-03" db="EMBL/GenBank/DDBJ databases">
        <authorList>
            <person name="Steffen K."/>
            <person name="Cardenas P."/>
        </authorList>
    </citation>
    <scope>NUCLEOTIDE SEQUENCE</scope>
</reference>
<name>A0AA35SJV3_GEOBA</name>
<gene>
    <name evidence="1" type="ORF">GBAR_LOCUS17836</name>
</gene>
<dbReference type="EMBL" id="CASHTH010002535">
    <property type="protein sequence ID" value="CAI8031430.1"/>
    <property type="molecule type" value="Genomic_DNA"/>
</dbReference>
<evidence type="ECO:0000313" key="2">
    <source>
        <dbReference type="Proteomes" id="UP001174909"/>
    </source>
</evidence>
<dbReference type="Proteomes" id="UP001174909">
    <property type="component" value="Unassembled WGS sequence"/>
</dbReference>
<accession>A0AA35SJV3</accession>
<sequence>MAPPTQIAPNHNHTAQFWRYLVRMASASKAIPV</sequence>